<comment type="caution">
    <text evidence="1">The sequence shown here is derived from an EMBL/GenBank/DDBJ whole genome shotgun (WGS) entry which is preliminary data.</text>
</comment>
<gene>
    <name evidence="1" type="ORF">SMACR_08686</name>
</gene>
<reference evidence="1 2" key="1">
    <citation type="submission" date="2017-07" db="EMBL/GenBank/DDBJ databases">
        <title>Genome sequence of the Sordaria macrospora wild type strain R19027.</title>
        <authorList>
            <person name="Nowrousian M."/>
            <person name="Teichert I."/>
            <person name="Kueck U."/>
        </authorList>
    </citation>
    <scope>NUCLEOTIDE SEQUENCE [LARGE SCALE GENOMIC DNA]</scope>
    <source>
        <strain evidence="1 2">R19027</strain>
        <tissue evidence="1">Mycelium</tissue>
    </source>
</reference>
<proteinExistence type="predicted"/>
<dbReference type="Proteomes" id="UP000433876">
    <property type="component" value="Unassembled WGS sequence"/>
</dbReference>
<protein>
    <submittedName>
        <fullName evidence="1">Uncharacterized protein</fullName>
    </submittedName>
</protein>
<organism evidence="1 2">
    <name type="scientific">Sordaria macrospora</name>
    <dbReference type="NCBI Taxonomy" id="5147"/>
    <lineage>
        <taxon>Eukaryota</taxon>
        <taxon>Fungi</taxon>
        <taxon>Dikarya</taxon>
        <taxon>Ascomycota</taxon>
        <taxon>Pezizomycotina</taxon>
        <taxon>Sordariomycetes</taxon>
        <taxon>Sordariomycetidae</taxon>
        <taxon>Sordariales</taxon>
        <taxon>Sordariaceae</taxon>
        <taxon>Sordaria</taxon>
    </lineage>
</organism>
<dbReference type="AlphaFoldDB" id="A0A8S8ZMP8"/>
<evidence type="ECO:0000313" key="2">
    <source>
        <dbReference type="Proteomes" id="UP000433876"/>
    </source>
</evidence>
<sequence length="212" mass="24863">MHPSELLDPGDRALFTFTERTPHGPRQSRWYFGVSYHVYDGHTPHLQNPFHDNHAWIIYEYLPFINRSIPWQPRSEPPPMSIAIYRPIFIDYNQPYAIGNLNVLLPPSINPPPLGVTTQVIRDRWMASFHLLTHLDDDEWEWVRDRLLRNFLTGRSRVATAGIVQDGQDFITMVLVEGMSQRGSVSDEEYREWWDGVEMHWKGFRTVDGFEG</sequence>
<name>A0A8S8ZMP8_SORMA</name>
<accession>A0A8S8ZMP8</accession>
<dbReference type="VEuPathDB" id="FungiDB:SMAC_08686"/>
<dbReference type="EMBL" id="NMPR01000131">
    <property type="protein sequence ID" value="KAA8629572.1"/>
    <property type="molecule type" value="Genomic_DNA"/>
</dbReference>
<evidence type="ECO:0000313" key="1">
    <source>
        <dbReference type="EMBL" id="KAA8629572.1"/>
    </source>
</evidence>